<feature type="transmembrane region" description="Helical" evidence="6">
    <location>
        <begin position="12"/>
        <end position="35"/>
    </location>
</feature>
<feature type="transmembrane region" description="Helical" evidence="6">
    <location>
        <begin position="610"/>
        <end position="633"/>
    </location>
</feature>
<feature type="domain" description="SSD" evidence="7">
    <location>
        <begin position="522"/>
        <end position="668"/>
    </location>
</feature>
<accession>A0ABT7DPC5</accession>
<keyword evidence="3 6" id="KW-0812">Transmembrane</keyword>
<keyword evidence="2" id="KW-1003">Cell membrane</keyword>
<gene>
    <name evidence="8" type="ORF">QNJ86_11370</name>
</gene>
<evidence type="ECO:0000313" key="9">
    <source>
        <dbReference type="Proteomes" id="UP001232750"/>
    </source>
</evidence>
<dbReference type="PROSITE" id="PS50156">
    <property type="entry name" value="SSD"/>
    <property type="match status" value="2"/>
</dbReference>
<dbReference type="PANTHER" id="PTHR33406:SF13">
    <property type="entry name" value="MEMBRANE PROTEIN YDFJ"/>
    <property type="match status" value="1"/>
</dbReference>
<feature type="transmembrane region" description="Helical" evidence="6">
    <location>
        <begin position="568"/>
        <end position="589"/>
    </location>
</feature>
<keyword evidence="5 6" id="KW-0472">Membrane</keyword>
<comment type="subcellular location">
    <subcellularLocation>
        <location evidence="1">Cell membrane</location>
        <topology evidence="1">Multi-pass membrane protein</topology>
    </subcellularLocation>
</comment>
<feature type="domain" description="SSD" evidence="7">
    <location>
        <begin position="199"/>
        <end position="322"/>
    </location>
</feature>
<dbReference type="InterPro" id="IPR004869">
    <property type="entry name" value="MMPL_dom"/>
</dbReference>
<dbReference type="Pfam" id="PF03176">
    <property type="entry name" value="MMPL"/>
    <property type="match status" value="2"/>
</dbReference>
<keyword evidence="9" id="KW-1185">Reference proteome</keyword>
<comment type="caution">
    <text evidence="8">The sequence shown here is derived from an EMBL/GenBank/DDBJ whole genome shotgun (WGS) entry which is preliminary data.</text>
</comment>
<feature type="transmembrane region" description="Helical" evidence="6">
    <location>
        <begin position="171"/>
        <end position="190"/>
    </location>
</feature>
<evidence type="ECO:0000256" key="3">
    <source>
        <dbReference type="ARBA" id="ARBA00022692"/>
    </source>
</evidence>
<dbReference type="EMBL" id="JASJEU010000022">
    <property type="protein sequence ID" value="MDJ1651402.1"/>
    <property type="molecule type" value="Genomic_DNA"/>
</dbReference>
<organism evidence="8 9">
    <name type="scientific">Gordonibacter faecis</name>
    <dbReference type="NCBI Taxonomy" id="3047475"/>
    <lineage>
        <taxon>Bacteria</taxon>
        <taxon>Bacillati</taxon>
        <taxon>Actinomycetota</taxon>
        <taxon>Coriobacteriia</taxon>
        <taxon>Eggerthellales</taxon>
        <taxon>Eggerthellaceae</taxon>
        <taxon>Gordonibacter</taxon>
    </lineage>
</organism>
<sequence>MDRFTAFVTGHRIPIVVVTLLLAAAAGVAALFVPINYDLTSYLPESTESTRALEQMNAEFDASVPNARVMVNNVDVEQALTYKHELAAAQGVEGVLWLDDVADLGTPLEMLDQATVEQYYRDGHALFDVTVAEGEETEALQAIYDVVGEDGSATGQAINTAESEAMAGSEVANAFAILVPLILLILIISTTSWIEPVFFLLAIGVSVLLNMGTNIFLGEVSYIAFTIAPILQLAVSLDYAIFLLHAFQREREKEPDAVLAMRRAMKQSFSAIAASAATTMFGFAALGFMQFRIGADLGITLCKGIVFSFICVVVFLPAFTLAAYKLIDKTHHRRFLPTFKGVGKVLAPLRIPVFALVLVLVVPCAMAQASTQFTYGMGSTEGSQTRVARDTAAINDTFGQSTPAVVLVPKGDMGRELELAERLEQIPHVTSVLSYPMAVGSQIPTGFLDPAVTEQFYSEHDARLVVYADTESEGTTAFGVLEQVRNEVRNLYGDQGLTAGMTASLYDMKGVVTEDNKVTNLIAIAAILLVLLLTFKSATLPVILIATIESAIFINLSVPYFTGESLNYLGFLVINTVQLGATVDYAILFTDTYRTHRRSMPAREALARTLGTSFQSILVSASILTAAGLVLWLTSTNNIVSLLGLLLARGTLLSFFLVVTFLPAALLIFDKLIAKTTWRAGFFRAGSAADGGTKSEKKEASS</sequence>
<feature type="transmembrane region" description="Helical" evidence="6">
    <location>
        <begin position="268"/>
        <end position="293"/>
    </location>
</feature>
<proteinExistence type="predicted"/>
<evidence type="ECO:0000256" key="2">
    <source>
        <dbReference type="ARBA" id="ARBA00022475"/>
    </source>
</evidence>
<dbReference type="InterPro" id="IPR050545">
    <property type="entry name" value="Mycobact_MmpL"/>
</dbReference>
<feature type="transmembrane region" description="Helical" evidence="6">
    <location>
        <begin position="639"/>
        <end position="669"/>
    </location>
</feature>
<evidence type="ECO:0000313" key="8">
    <source>
        <dbReference type="EMBL" id="MDJ1651402.1"/>
    </source>
</evidence>
<reference evidence="8 9" key="1">
    <citation type="submission" date="2023-05" db="EMBL/GenBank/DDBJ databases">
        <title>Gordonibacter KGMB12511T sp. nov., isolated from faeces of healthy Korean.</title>
        <authorList>
            <person name="Kim H.S."/>
            <person name="Kim J.-S."/>
            <person name="Suh M.K."/>
            <person name="Eom M.K."/>
            <person name="Do H.E."/>
            <person name="Lee J.-S."/>
        </authorList>
    </citation>
    <scope>NUCLEOTIDE SEQUENCE [LARGE SCALE GENOMIC DNA]</scope>
    <source>
        <strain evidence="8 9">KGMB12511</strain>
    </source>
</reference>
<evidence type="ECO:0000259" key="7">
    <source>
        <dbReference type="PROSITE" id="PS50156"/>
    </source>
</evidence>
<feature type="transmembrane region" description="Helical" evidence="6">
    <location>
        <begin position="305"/>
        <end position="324"/>
    </location>
</feature>
<dbReference type="PANTHER" id="PTHR33406">
    <property type="entry name" value="MEMBRANE PROTEIN MJ1562-RELATED"/>
    <property type="match status" value="1"/>
</dbReference>
<keyword evidence="4 6" id="KW-1133">Transmembrane helix</keyword>
<evidence type="ECO:0000256" key="6">
    <source>
        <dbReference type="SAM" id="Phobius"/>
    </source>
</evidence>
<dbReference type="SUPFAM" id="SSF82866">
    <property type="entry name" value="Multidrug efflux transporter AcrB transmembrane domain"/>
    <property type="match status" value="2"/>
</dbReference>
<dbReference type="RefSeq" id="WP_283832747.1">
    <property type="nucleotide sequence ID" value="NZ_JASJEU010000022.1"/>
</dbReference>
<dbReference type="InterPro" id="IPR000731">
    <property type="entry name" value="SSD"/>
</dbReference>
<feature type="transmembrane region" description="Helical" evidence="6">
    <location>
        <begin position="518"/>
        <end position="535"/>
    </location>
</feature>
<feature type="transmembrane region" description="Helical" evidence="6">
    <location>
        <begin position="223"/>
        <end position="247"/>
    </location>
</feature>
<feature type="transmembrane region" description="Helical" evidence="6">
    <location>
        <begin position="345"/>
        <end position="369"/>
    </location>
</feature>
<evidence type="ECO:0000256" key="5">
    <source>
        <dbReference type="ARBA" id="ARBA00023136"/>
    </source>
</evidence>
<protein>
    <submittedName>
        <fullName evidence="8">MMPL family transporter</fullName>
    </submittedName>
</protein>
<feature type="transmembrane region" description="Helical" evidence="6">
    <location>
        <begin position="197"/>
        <end position="217"/>
    </location>
</feature>
<name>A0ABT7DPC5_9ACTN</name>
<evidence type="ECO:0000256" key="4">
    <source>
        <dbReference type="ARBA" id="ARBA00022989"/>
    </source>
</evidence>
<evidence type="ECO:0000256" key="1">
    <source>
        <dbReference type="ARBA" id="ARBA00004651"/>
    </source>
</evidence>
<dbReference type="Proteomes" id="UP001232750">
    <property type="component" value="Unassembled WGS sequence"/>
</dbReference>
<feature type="transmembrane region" description="Helical" evidence="6">
    <location>
        <begin position="542"/>
        <end position="562"/>
    </location>
</feature>
<dbReference type="Gene3D" id="1.20.1640.10">
    <property type="entry name" value="Multidrug efflux transporter AcrB transmembrane domain"/>
    <property type="match status" value="2"/>
</dbReference>